<dbReference type="EMBL" id="DVJM01000194">
    <property type="protein sequence ID" value="HIS79525.1"/>
    <property type="molecule type" value="Genomic_DNA"/>
</dbReference>
<accession>A0A9D1FUF5</accession>
<evidence type="ECO:0008006" key="3">
    <source>
        <dbReference type="Google" id="ProtNLM"/>
    </source>
</evidence>
<organism evidence="1 2">
    <name type="scientific">Candidatus Caccousia stercoris</name>
    <dbReference type="NCBI Taxonomy" id="2840723"/>
    <lineage>
        <taxon>Bacteria</taxon>
        <taxon>Bacillati</taxon>
        <taxon>Bacillota</taxon>
        <taxon>Clostridia</taxon>
        <taxon>Eubacteriales</taxon>
        <taxon>Oscillospiraceae</taxon>
        <taxon>Oscillospiraceae incertae sedis</taxon>
        <taxon>Candidatus Caccousia</taxon>
    </lineage>
</organism>
<sequence>STPTKNEFIIKPAEDLLTIMTGTESVDKMYDDLMASYESEGLSKMIEEVNAKISE</sequence>
<gene>
    <name evidence="1" type="ORF">IAD03_09165</name>
</gene>
<reference evidence="1" key="1">
    <citation type="submission" date="2020-10" db="EMBL/GenBank/DDBJ databases">
        <authorList>
            <person name="Gilroy R."/>
        </authorList>
    </citation>
    <scope>NUCLEOTIDE SEQUENCE</scope>
    <source>
        <strain evidence="1">6086</strain>
    </source>
</reference>
<dbReference type="AlphaFoldDB" id="A0A9D1FUF5"/>
<name>A0A9D1FUF5_9FIRM</name>
<feature type="non-terminal residue" evidence="1">
    <location>
        <position position="1"/>
    </location>
</feature>
<protein>
    <recommendedName>
        <fullName evidence="3">Sugar ABC transporter substrate-binding protein</fullName>
    </recommendedName>
</protein>
<comment type="caution">
    <text evidence="1">The sequence shown here is derived from an EMBL/GenBank/DDBJ whole genome shotgun (WGS) entry which is preliminary data.</text>
</comment>
<evidence type="ECO:0000313" key="2">
    <source>
        <dbReference type="Proteomes" id="UP000824141"/>
    </source>
</evidence>
<dbReference type="Proteomes" id="UP000824141">
    <property type="component" value="Unassembled WGS sequence"/>
</dbReference>
<proteinExistence type="predicted"/>
<reference evidence="1" key="2">
    <citation type="journal article" date="2021" name="PeerJ">
        <title>Extensive microbial diversity within the chicken gut microbiome revealed by metagenomics and culture.</title>
        <authorList>
            <person name="Gilroy R."/>
            <person name="Ravi A."/>
            <person name="Getino M."/>
            <person name="Pursley I."/>
            <person name="Horton D.L."/>
            <person name="Alikhan N.F."/>
            <person name="Baker D."/>
            <person name="Gharbi K."/>
            <person name="Hall N."/>
            <person name="Watson M."/>
            <person name="Adriaenssens E.M."/>
            <person name="Foster-Nyarko E."/>
            <person name="Jarju S."/>
            <person name="Secka A."/>
            <person name="Antonio M."/>
            <person name="Oren A."/>
            <person name="Chaudhuri R.R."/>
            <person name="La Ragione R."/>
            <person name="Hildebrand F."/>
            <person name="Pallen M.J."/>
        </authorList>
    </citation>
    <scope>NUCLEOTIDE SEQUENCE</scope>
    <source>
        <strain evidence="1">6086</strain>
    </source>
</reference>
<evidence type="ECO:0000313" key="1">
    <source>
        <dbReference type="EMBL" id="HIS79525.1"/>
    </source>
</evidence>